<evidence type="ECO:0000256" key="5">
    <source>
        <dbReference type="HAMAP-Rule" id="MF_00724"/>
    </source>
</evidence>
<dbReference type="InterPro" id="IPR001624">
    <property type="entry name" value="FliE"/>
</dbReference>
<dbReference type="PATRIC" id="fig|698738.3.peg.1258"/>
<evidence type="ECO:0000256" key="4">
    <source>
        <dbReference type="ARBA" id="ARBA00023143"/>
    </source>
</evidence>
<dbReference type="KEGG" id="oai:OLEAN_C12120"/>
<name>R4YQ59_OLEAN</name>
<dbReference type="GO" id="GO:0005198">
    <property type="term" value="F:structural molecule activity"/>
    <property type="evidence" value="ECO:0007669"/>
    <property type="project" value="UniProtKB-UniRule"/>
</dbReference>
<evidence type="ECO:0000313" key="8">
    <source>
        <dbReference type="Proteomes" id="UP000032749"/>
    </source>
</evidence>
<comment type="subcellular location">
    <subcellularLocation>
        <location evidence="1 5">Bacterial flagellum basal body</location>
    </subcellularLocation>
</comment>
<dbReference type="NCBIfam" id="TIGR00205">
    <property type="entry name" value="fliE"/>
    <property type="match status" value="1"/>
</dbReference>
<keyword evidence="8" id="KW-1185">Reference proteome</keyword>
<dbReference type="HOGENOM" id="CLU_147249_0_0_6"/>
<dbReference type="PRINTS" id="PR01006">
    <property type="entry name" value="FLGHOOKFLIE"/>
</dbReference>
<evidence type="ECO:0000256" key="1">
    <source>
        <dbReference type="ARBA" id="ARBA00004117"/>
    </source>
</evidence>
<dbReference type="GO" id="GO:0071973">
    <property type="term" value="P:bacterial-type flagellum-dependent cell motility"/>
    <property type="evidence" value="ECO:0007669"/>
    <property type="project" value="InterPro"/>
</dbReference>
<dbReference type="EMBL" id="FO203512">
    <property type="protein sequence ID" value="CCK75388.1"/>
    <property type="molecule type" value="Genomic_DNA"/>
</dbReference>
<dbReference type="Pfam" id="PF02049">
    <property type="entry name" value="FliE"/>
    <property type="match status" value="1"/>
</dbReference>
<feature type="compositionally biased region" description="Polar residues" evidence="6">
    <location>
        <begin position="41"/>
        <end position="56"/>
    </location>
</feature>
<keyword evidence="7" id="KW-0282">Flagellum</keyword>
<dbReference type="HAMAP" id="MF_00724">
    <property type="entry name" value="FliE"/>
    <property type="match status" value="1"/>
</dbReference>
<accession>R4YQ59</accession>
<dbReference type="GO" id="GO:0003774">
    <property type="term" value="F:cytoskeletal motor activity"/>
    <property type="evidence" value="ECO:0007669"/>
    <property type="project" value="InterPro"/>
</dbReference>
<dbReference type="Proteomes" id="UP000032749">
    <property type="component" value="Chromosome"/>
</dbReference>
<protein>
    <recommendedName>
        <fullName evidence="3 5">Flagellar hook-basal body complex protein FliE</fullName>
    </recommendedName>
</protein>
<dbReference type="PANTHER" id="PTHR34653">
    <property type="match status" value="1"/>
</dbReference>
<feature type="region of interest" description="Disordered" evidence="6">
    <location>
        <begin position="41"/>
        <end position="60"/>
    </location>
</feature>
<sequence>MTSPSPSNMMASNVNPSTMTPSQFRNELTQQDLMNQTAALDTRPGNQMNFSSSAANPSIGEMMGNAINQVNATQKHAGSMSTRYTQGDPNIDLPEVMVAMQKSSVSFQAMSQVRNKLLEAYKDIMNMPV</sequence>
<dbReference type="STRING" id="698738.OLEAN_C12120"/>
<evidence type="ECO:0000256" key="6">
    <source>
        <dbReference type="SAM" id="MobiDB-lite"/>
    </source>
</evidence>
<dbReference type="PANTHER" id="PTHR34653:SF1">
    <property type="entry name" value="FLAGELLAR HOOK-BASAL BODY COMPLEX PROTEIN FLIE"/>
    <property type="match status" value="1"/>
</dbReference>
<reference evidence="7 8" key="1">
    <citation type="journal article" date="2013" name="Nat. Commun.">
        <title>Genome sequence and functional genomic analysis of the oil-degrading bacterium Oleispira antarctica.</title>
        <authorList>
            <person name="Kube M."/>
            <person name="Chernikova T.N."/>
            <person name="Al-Ramahi Y."/>
            <person name="Beloqui A."/>
            <person name="Lopez-Cortez N."/>
            <person name="Guazzaroni M.E."/>
            <person name="Heipieper H.J."/>
            <person name="Klages S."/>
            <person name="Kotsyurbenko O.R."/>
            <person name="Langer I."/>
            <person name="Nechitaylo T.Y."/>
            <person name="Lunsdorf H."/>
            <person name="Fernandez M."/>
            <person name="Juarez S."/>
            <person name="Ciordia S."/>
            <person name="Singer A."/>
            <person name="Kagan O."/>
            <person name="Egorova O."/>
            <person name="Petit P.A."/>
            <person name="Stogios P."/>
            <person name="Kim Y."/>
            <person name="Tchigvintsev A."/>
            <person name="Flick R."/>
            <person name="Denaro R."/>
            <person name="Genovese M."/>
            <person name="Albar J.P."/>
            <person name="Reva O.N."/>
            <person name="Martinez-Gomariz M."/>
            <person name="Tran H."/>
            <person name="Ferrer M."/>
            <person name="Savchenko A."/>
            <person name="Yakunin A.F."/>
            <person name="Yakimov M.M."/>
            <person name="Golyshina O.V."/>
            <person name="Reinhardt R."/>
            <person name="Golyshin P.N."/>
        </authorList>
    </citation>
    <scope>NUCLEOTIDE SEQUENCE [LARGE SCALE GENOMIC DNA]</scope>
</reference>
<feature type="region of interest" description="Disordered" evidence="6">
    <location>
        <begin position="1"/>
        <end position="28"/>
    </location>
</feature>
<gene>
    <name evidence="5 7" type="primary">fliE</name>
    <name evidence="7" type="ORF">OLEAN_C12120</name>
</gene>
<keyword evidence="4 5" id="KW-0975">Bacterial flagellum</keyword>
<comment type="similarity">
    <text evidence="2 5">Belongs to the FliE family.</text>
</comment>
<dbReference type="GO" id="GO:0009425">
    <property type="term" value="C:bacterial-type flagellum basal body"/>
    <property type="evidence" value="ECO:0007669"/>
    <property type="project" value="UniProtKB-SubCell"/>
</dbReference>
<dbReference type="AlphaFoldDB" id="R4YQ59"/>
<organism evidence="7 8">
    <name type="scientific">Oleispira antarctica RB-8</name>
    <dbReference type="NCBI Taxonomy" id="698738"/>
    <lineage>
        <taxon>Bacteria</taxon>
        <taxon>Pseudomonadati</taxon>
        <taxon>Pseudomonadota</taxon>
        <taxon>Gammaproteobacteria</taxon>
        <taxon>Oceanospirillales</taxon>
        <taxon>Oceanospirillaceae</taxon>
        <taxon>Oleispira</taxon>
    </lineage>
</organism>
<keyword evidence="7" id="KW-0969">Cilium</keyword>
<evidence type="ECO:0000256" key="3">
    <source>
        <dbReference type="ARBA" id="ARBA00018024"/>
    </source>
</evidence>
<keyword evidence="7" id="KW-0966">Cell projection</keyword>
<evidence type="ECO:0000256" key="2">
    <source>
        <dbReference type="ARBA" id="ARBA00009272"/>
    </source>
</evidence>
<proteinExistence type="inferred from homology"/>
<evidence type="ECO:0000313" key="7">
    <source>
        <dbReference type="EMBL" id="CCK75388.1"/>
    </source>
</evidence>